<protein>
    <recommendedName>
        <fullName evidence="4">ABC transporter permease</fullName>
    </recommendedName>
</protein>
<proteinExistence type="predicted"/>
<dbReference type="PATRIC" id="fig|1502.177.peg.129"/>
<reference evidence="2 3" key="1">
    <citation type="journal article" date="2016" name="PLoS ONE">
        <title>Plasmid Characterization and Chromosome Analysis of Two netF+ Clostridium perfringens Isolates Associated with Foal and Canine Necrotizing Enteritis.</title>
        <authorList>
            <person name="Mehdizadeh Gohari I."/>
            <person name="Kropinski A.M."/>
            <person name="Weese S.J."/>
            <person name="Parreira V.R."/>
            <person name="Whitehead A.E."/>
            <person name="Boerlin P."/>
            <person name="Prescott J.F."/>
        </authorList>
    </citation>
    <scope>NUCLEOTIDE SEQUENCE [LARGE SCALE GENOMIC DNA]</scope>
    <source>
        <strain evidence="2 3">JP838</strain>
    </source>
</reference>
<feature type="transmembrane region" description="Helical" evidence="1">
    <location>
        <begin position="338"/>
        <end position="360"/>
    </location>
</feature>
<keyword evidence="1" id="KW-0812">Transmembrane</keyword>
<keyword evidence="1" id="KW-1133">Transmembrane helix</keyword>
<dbReference type="AlphaFoldDB" id="A0A127EEJ5"/>
<organism evidence="2 3">
    <name type="scientific">Clostridium perfringens</name>
    <dbReference type="NCBI Taxonomy" id="1502"/>
    <lineage>
        <taxon>Bacteria</taxon>
        <taxon>Bacillati</taxon>
        <taxon>Bacillota</taxon>
        <taxon>Clostridia</taxon>
        <taxon>Eubacteriales</taxon>
        <taxon>Clostridiaceae</taxon>
        <taxon>Clostridium</taxon>
    </lineage>
</organism>
<keyword evidence="1" id="KW-0472">Membrane</keyword>
<dbReference type="EMBL" id="CP010994">
    <property type="protein sequence ID" value="AMN34346.1"/>
    <property type="molecule type" value="Genomic_DNA"/>
</dbReference>
<accession>A0A127EEJ5</accession>
<dbReference type="RefSeq" id="WP_061426101.1">
    <property type="nucleotide sequence ID" value="NZ_CATNZO010000001.1"/>
</dbReference>
<evidence type="ECO:0000256" key="1">
    <source>
        <dbReference type="SAM" id="Phobius"/>
    </source>
</evidence>
<feature type="transmembrane region" description="Helical" evidence="1">
    <location>
        <begin position="12"/>
        <end position="31"/>
    </location>
</feature>
<sequence>MFKYSYFYIKKNLFITILIIIQLIFLIINLYTSFDLFSKLNYEKKQISKIFSDDIIYGIEFRSSINSINSDNAFTQAEKLIDDYVNNQKDRNFLLTLNSVEPIVLDKFNNYENFKIPNSPEIPDKFYANSLHINSDTLKRFPFNISHGRSFNDEELSLDYTSKDFIPLVLGNKFTGIYDVGDSITLDETYTGIVIGILDDNQLNPGNITSDKRLINLDNYIIFPNKYIDNGSYITGGALIHFEKSASKEYINSVCSDIRKIFDDIGVAVDSRDFSEILYANINSYLSSIKDKLMISVIITIFIFVSITLTLLNNILLYKKDFAIHHLAGANTLNIISIIANQLTIISLIATILSIPFFAIKTITDGLNIPPLFLSIIFIVFLNIIVLIIPIISIKNLNLTQLIKGEE</sequence>
<evidence type="ECO:0000313" key="2">
    <source>
        <dbReference type="EMBL" id="AMN34346.1"/>
    </source>
</evidence>
<gene>
    <name evidence="2" type="ORF">JFP838_00755</name>
</gene>
<feature type="transmembrane region" description="Helical" evidence="1">
    <location>
        <begin position="293"/>
        <end position="317"/>
    </location>
</feature>
<feature type="transmembrane region" description="Helical" evidence="1">
    <location>
        <begin position="372"/>
        <end position="394"/>
    </location>
</feature>
<evidence type="ECO:0008006" key="4">
    <source>
        <dbReference type="Google" id="ProtNLM"/>
    </source>
</evidence>
<dbReference type="OrthoDB" id="1897773at2"/>
<evidence type="ECO:0000313" key="3">
    <source>
        <dbReference type="Proteomes" id="UP000070260"/>
    </source>
</evidence>
<dbReference type="Proteomes" id="UP000070260">
    <property type="component" value="Chromosome"/>
</dbReference>
<name>A0A127EEJ5_CLOPF</name>